<dbReference type="EMBL" id="JBHUPC010000010">
    <property type="protein sequence ID" value="MFD2890941.1"/>
    <property type="molecule type" value="Genomic_DNA"/>
</dbReference>
<proteinExistence type="predicted"/>
<sequence>MKKVITILAIAAFMFSVDANAQEPKQTKKVASTETKKACCATDKKETASAEKKSCGTEAKGGSCCAAKKAEAKKEN</sequence>
<comment type="caution">
    <text evidence="2">The sequence shown here is derived from an EMBL/GenBank/DDBJ whole genome shotgun (WGS) entry which is preliminary data.</text>
</comment>
<name>A0ABW5YIV6_9FLAO</name>
<dbReference type="Proteomes" id="UP001597534">
    <property type="component" value="Unassembled WGS sequence"/>
</dbReference>
<evidence type="ECO:0000256" key="1">
    <source>
        <dbReference type="SAM" id="SignalP"/>
    </source>
</evidence>
<gene>
    <name evidence="2" type="ORF">ACFS5J_02815</name>
</gene>
<evidence type="ECO:0000313" key="3">
    <source>
        <dbReference type="Proteomes" id="UP001597534"/>
    </source>
</evidence>
<reference evidence="3" key="1">
    <citation type="journal article" date="2019" name="Int. J. Syst. Evol. Microbiol.">
        <title>The Global Catalogue of Microorganisms (GCM) 10K type strain sequencing project: providing services to taxonomists for standard genome sequencing and annotation.</title>
        <authorList>
            <consortium name="The Broad Institute Genomics Platform"/>
            <consortium name="The Broad Institute Genome Sequencing Center for Infectious Disease"/>
            <person name="Wu L."/>
            <person name="Ma J."/>
        </authorList>
    </citation>
    <scope>NUCLEOTIDE SEQUENCE [LARGE SCALE GENOMIC DNA]</scope>
    <source>
        <strain evidence="3">KCTC 22671</strain>
    </source>
</reference>
<accession>A0ABW5YIV6</accession>
<feature type="chain" id="PRO_5045144189" evidence="1">
    <location>
        <begin position="22"/>
        <end position="76"/>
    </location>
</feature>
<evidence type="ECO:0000313" key="2">
    <source>
        <dbReference type="EMBL" id="MFD2890941.1"/>
    </source>
</evidence>
<organism evidence="2 3">
    <name type="scientific">Flavobacterium chuncheonense</name>
    <dbReference type="NCBI Taxonomy" id="2026653"/>
    <lineage>
        <taxon>Bacteria</taxon>
        <taxon>Pseudomonadati</taxon>
        <taxon>Bacteroidota</taxon>
        <taxon>Flavobacteriia</taxon>
        <taxon>Flavobacteriales</taxon>
        <taxon>Flavobacteriaceae</taxon>
        <taxon>Flavobacterium</taxon>
    </lineage>
</organism>
<feature type="signal peptide" evidence="1">
    <location>
        <begin position="1"/>
        <end position="21"/>
    </location>
</feature>
<protein>
    <submittedName>
        <fullName evidence="2">Uncharacterized protein</fullName>
    </submittedName>
</protein>
<keyword evidence="3" id="KW-1185">Reference proteome</keyword>
<dbReference type="RefSeq" id="WP_379810464.1">
    <property type="nucleotide sequence ID" value="NZ_JBHUPC010000010.1"/>
</dbReference>
<keyword evidence="1" id="KW-0732">Signal</keyword>